<feature type="domain" description="PAC" evidence="18">
    <location>
        <begin position="409"/>
        <end position="461"/>
    </location>
</feature>
<dbReference type="SUPFAM" id="SSF47384">
    <property type="entry name" value="Homodimeric domain of signal transducing histidine kinase"/>
    <property type="match status" value="1"/>
</dbReference>
<dbReference type="EC" id="2.7.13.3" evidence="3"/>
<evidence type="ECO:0000256" key="14">
    <source>
        <dbReference type="PROSITE-ProRule" id="PRU00169"/>
    </source>
</evidence>
<evidence type="ECO:0000256" key="4">
    <source>
        <dbReference type="ARBA" id="ARBA00022553"/>
    </source>
</evidence>
<dbReference type="NCBIfam" id="TIGR00229">
    <property type="entry name" value="sensory_box"/>
    <property type="match status" value="3"/>
</dbReference>
<dbReference type="InterPro" id="IPR011006">
    <property type="entry name" value="CheY-like_superfamily"/>
</dbReference>
<evidence type="ECO:0000256" key="8">
    <source>
        <dbReference type="ARBA" id="ARBA00022777"/>
    </source>
</evidence>
<dbReference type="InterPro" id="IPR001789">
    <property type="entry name" value="Sig_transdc_resp-reg_receiver"/>
</dbReference>
<reference evidence="19 20" key="1">
    <citation type="submission" date="2017-09" db="EMBL/GenBank/DDBJ databases">
        <title>Depth-based differentiation of microbial function through sediment-hosted aquifers and enrichment of novel symbionts in the deep terrestrial subsurface.</title>
        <authorList>
            <person name="Probst A.J."/>
            <person name="Ladd B."/>
            <person name="Jarett J.K."/>
            <person name="Geller-Mcgrath D.E."/>
            <person name="Sieber C.M."/>
            <person name="Emerson J.B."/>
            <person name="Anantharaman K."/>
            <person name="Thomas B.C."/>
            <person name="Malmstrom R."/>
            <person name="Stieglmeier M."/>
            <person name="Klingl A."/>
            <person name="Woyke T."/>
            <person name="Ryan C.M."/>
            <person name="Banfield J.F."/>
        </authorList>
    </citation>
    <scope>NUCLEOTIDE SEQUENCE [LARGE SCALE GENOMIC DNA]</scope>
    <source>
        <strain evidence="19">CG17_big_fil_post_rev_8_21_14_2_50_48_46</strain>
    </source>
</reference>
<evidence type="ECO:0000256" key="13">
    <source>
        <dbReference type="ARBA" id="ARBA00068150"/>
    </source>
</evidence>
<evidence type="ECO:0000259" key="17">
    <source>
        <dbReference type="PROSITE" id="PS50112"/>
    </source>
</evidence>
<dbReference type="SMART" id="SM00388">
    <property type="entry name" value="HisKA"/>
    <property type="match status" value="1"/>
</dbReference>
<organism evidence="19 20">
    <name type="scientific">bacterium (Candidatus Blackallbacteria) CG17_big_fil_post_rev_8_21_14_2_50_48_46</name>
    <dbReference type="NCBI Taxonomy" id="2014261"/>
    <lineage>
        <taxon>Bacteria</taxon>
        <taxon>Candidatus Blackallbacteria</taxon>
    </lineage>
</organism>
<dbReference type="InterPro" id="IPR005467">
    <property type="entry name" value="His_kinase_dom"/>
</dbReference>
<dbReference type="SMART" id="SM00086">
    <property type="entry name" value="PAC"/>
    <property type="match status" value="3"/>
</dbReference>
<dbReference type="CDD" id="cd00130">
    <property type="entry name" value="PAS"/>
    <property type="match status" value="3"/>
</dbReference>
<dbReference type="InterPro" id="IPR000014">
    <property type="entry name" value="PAS"/>
</dbReference>
<evidence type="ECO:0000256" key="11">
    <source>
        <dbReference type="ARBA" id="ARBA00023012"/>
    </source>
</evidence>
<comment type="caution">
    <text evidence="19">The sequence shown here is derived from an EMBL/GenBank/DDBJ whole genome shotgun (WGS) entry which is preliminary data.</text>
</comment>
<feature type="domain" description="Histidine kinase" evidence="15">
    <location>
        <begin position="900"/>
        <end position="1116"/>
    </location>
</feature>
<evidence type="ECO:0000256" key="9">
    <source>
        <dbReference type="ARBA" id="ARBA00022840"/>
    </source>
</evidence>
<dbReference type="PROSITE" id="PS50112">
    <property type="entry name" value="PAS"/>
    <property type="match status" value="3"/>
</dbReference>
<dbReference type="SUPFAM" id="SSF55785">
    <property type="entry name" value="PYP-like sensor domain (PAS domain)"/>
    <property type="match status" value="4"/>
</dbReference>
<evidence type="ECO:0000256" key="6">
    <source>
        <dbReference type="ARBA" id="ARBA00022723"/>
    </source>
</evidence>
<sequence length="1369" mass="156342">MNFPNSFRNFLSLPSQSRRGSRMSHKIRKETGFEIFPWNHNFETGIALIDKQHQQLVVLLNRLAQQYVHGLSEPALLEILSELADYAHYHFQSEEEIWKSCLETDPWYAEHLLSHQNFFRHIQKLQTEKRSFQEILEDVFSFLSKWLAFHILDSDKRMARAVLAVKEGLDQASAHKRAEEEMSGSYAVLIQTVLSMYEHLSSQALDLMHEKLARERAEAALKISEERWKFLLENSSGGLWDWSQEQSDIFTDFQSFLLFPEARNQKGASVFADDLERVKTELRQFLLSQQSTFSCKYRVLSQEGEIHWTQLRGKVFARDSKGNPTRLMGSHEDISERELAAQFIKNGHETLLVTDPDFQILKANSRFLQLSGLNWERLRGSDLRSLLSAQNAADLITEMQQGLKEKGFWSGDVWHQRPDGSEFLLDLNMRLQLTPDHRVEQITAIGYDITQSRQTENELLSQNQFQSLLMEFSQSYVGLTPEIAHQEIVASLAKLGEFLDLDRVYIVEYDFENQRCSIAAEWYRAELAPQQEKMQNIALKTCHDWLQAHQNGEPFEILNPQTCKENTWTHALEPEGLQYLMTLPLMQGDQCLGFIGLHALRPKIGFPVSVKNNLKIFSQILSNARIHLNKSQALQNKERFLSDLIENMGAVMYRKDVQGRYLMVNRKWEEVTQLSRETALGKTDLELFPAASAQGFTKTDQQVLQSDQLIEAEEFLESAGKLRYFISIKFPSHDLQGQVNGITGVSTEITDRKRAEEELRKFKTISDQAIHGHVISDLEGKMIYANDYFAKIHGFHSEELQEQLLSYFLSPSQEQKFKLRMAQLQADGFFPPTEVEQIRKDGSVFPMLMSGSLIKDEKGQALFAAITAIDISELKRLEEIQLKAQRAEEANQAKSAFLANMSHEIRTPMNAILGFSQLLSEQNTDPRWQRYLNAINSSGQSLLRIINDILDLSKIEAGKIELQLQPTQISLLCQELKTLLSLSFEQKGLRFQIELPPHCPEWLELDGLRLRQVLLNLLGNALKFTKQGQVTLQISYAPQSDETGELSLSVSDTGIGIAPEQQNQIFEAFEQLSQATGTGLGLTISRSLVQLMGGELLLESTLGKGSTFRMVLPHIQVCAAPVSTALNQRPLQPQNFQPATLLLADDIETNLLLLEEMLHPYPFTLYTARNGSEACELAQKYLPDLVLMDIKMPVMDGIEALHKLRQNEQTASLPIIALTAFSLQNEQENLLKIGFNAYLRKPINQAELLQSLAHFLKTHSEDPTLPEQNQRLELDSHFSKAQAQVLRLKLETLWLPRCEQLQNSVIVDELEHFISEFSEELQLPPMKQIKALLLSLSQALQVFELEKVSDILAEILRELKKLKINLSAP</sequence>
<feature type="domain" description="PAS" evidence="17">
    <location>
        <begin position="637"/>
        <end position="707"/>
    </location>
</feature>
<evidence type="ECO:0000259" key="15">
    <source>
        <dbReference type="PROSITE" id="PS50109"/>
    </source>
</evidence>
<dbReference type="InterPro" id="IPR003661">
    <property type="entry name" value="HisK_dim/P_dom"/>
</dbReference>
<dbReference type="EMBL" id="PFFQ01000008">
    <property type="protein sequence ID" value="PIW18865.1"/>
    <property type="molecule type" value="Genomic_DNA"/>
</dbReference>
<evidence type="ECO:0000259" key="16">
    <source>
        <dbReference type="PROSITE" id="PS50110"/>
    </source>
</evidence>
<dbReference type="InterPro" id="IPR036097">
    <property type="entry name" value="HisK_dim/P_sf"/>
</dbReference>
<dbReference type="InterPro" id="IPR035938">
    <property type="entry name" value="Hemerythrin-like_sf"/>
</dbReference>
<dbReference type="PROSITE" id="PS50109">
    <property type="entry name" value="HIS_KIN"/>
    <property type="match status" value="1"/>
</dbReference>
<feature type="domain" description="Response regulatory" evidence="16">
    <location>
        <begin position="1140"/>
        <end position="1256"/>
    </location>
</feature>
<dbReference type="Pfam" id="PF08447">
    <property type="entry name" value="PAS_3"/>
    <property type="match status" value="1"/>
</dbReference>
<dbReference type="InterPro" id="IPR012827">
    <property type="entry name" value="Hemerythrin_metal-bd"/>
</dbReference>
<evidence type="ECO:0000256" key="7">
    <source>
        <dbReference type="ARBA" id="ARBA00022741"/>
    </source>
</evidence>
<protein>
    <recommendedName>
        <fullName evidence="13">Sensory/regulatory protein RpfC</fullName>
        <ecNumber evidence="3">2.7.13.3</ecNumber>
    </recommendedName>
</protein>
<feature type="domain" description="PAS" evidence="17">
    <location>
        <begin position="336"/>
        <end position="406"/>
    </location>
</feature>
<dbReference type="InterPro" id="IPR013655">
    <property type="entry name" value="PAS_fold_3"/>
</dbReference>
<dbReference type="FunFam" id="1.10.287.130:FF:000002">
    <property type="entry name" value="Two-component osmosensing histidine kinase"/>
    <property type="match status" value="1"/>
</dbReference>
<keyword evidence="4 14" id="KW-0597">Phosphoprotein</keyword>
<keyword evidence="9" id="KW-0067">ATP-binding</keyword>
<dbReference type="SMART" id="SM00387">
    <property type="entry name" value="HATPase_c"/>
    <property type="match status" value="1"/>
</dbReference>
<name>A0A2M7G9S2_9BACT</name>
<dbReference type="Gene3D" id="3.30.565.10">
    <property type="entry name" value="Histidine kinase-like ATPase, C-terminal domain"/>
    <property type="match status" value="1"/>
</dbReference>
<dbReference type="CDD" id="cd16922">
    <property type="entry name" value="HATPase_EvgS-ArcB-TorS-like"/>
    <property type="match status" value="1"/>
</dbReference>
<dbReference type="GO" id="GO:0046872">
    <property type="term" value="F:metal ion binding"/>
    <property type="evidence" value="ECO:0007669"/>
    <property type="project" value="UniProtKB-KW"/>
</dbReference>
<dbReference type="GO" id="GO:0000155">
    <property type="term" value="F:phosphorelay sensor kinase activity"/>
    <property type="evidence" value="ECO:0007669"/>
    <property type="project" value="InterPro"/>
</dbReference>
<dbReference type="SUPFAM" id="SSF55874">
    <property type="entry name" value="ATPase domain of HSP90 chaperone/DNA topoisomerase II/histidine kinase"/>
    <property type="match status" value="1"/>
</dbReference>
<evidence type="ECO:0000256" key="5">
    <source>
        <dbReference type="ARBA" id="ARBA00022679"/>
    </source>
</evidence>
<dbReference type="Proteomes" id="UP000231019">
    <property type="component" value="Unassembled WGS sequence"/>
</dbReference>
<dbReference type="Pfam" id="PF02518">
    <property type="entry name" value="HATPase_c"/>
    <property type="match status" value="1"/>
</dbReference>
<feature type="domain" description="PAC" evidence="18">
    <location>
        <begin position="831"/>
        <end position="883"/>
    </location>
</feature>
<proteinExistence type="inferred from homology"/>
<keyword evidence="7" id="KW-0547">Nucleotide-binding</keyword>
<dbReference type="PROSITE" id="PS50110">
    <property type="entry name" value="RESPONSE_REGULATORY"/>
    <property type="match status" value="1"/>
</dbReference>
<dbReference type="Gene3D" id="1.20.120.50">
    <property type="entry name" value="Hemerythrin-like"/>
    <property type="match status" value="1"/>
</dbReference>
<dbReference type="Pfam" id="PF00072">
    <property type="entry name" value="Response_reg"/>
    <property type="match status" value="1"/>
</dbReference>
<dbReference type="Pfam" id="PF08448">
    <property type="entry name" value="PAS_4"/>
    <property type="match status" value="1"/>
</dbReference>
<evidence type="ECO:0000256" key="10">
    <source>
        <dbReference type="ARBA" id="ARBA00023004"/>
    </source>
</evidence>
<comment type="similarity">
    <text evidence="2">Belongs to the hemerythrin family.</text>
</comment>
<dbReference type="InterPro" id="IPR003018">
    <property type="entry name" value="GAF"/>
</dbReference>
<dbReference type="CDD" id="cd12107">
    <property type="entry name" value="Hemerythrin"/>
    <property type="match status" value="1"/>
</dbReference>
<accession>A0A2M7G9S2</accession>
<comment type="catalytic activity">
    <reaction evidence="1">
        <text>ATP + protein L-histidine = ADP + protein N-phospho-L-histidine.</text>
        <dbReference type="EC" id="2.7.13.3"/>
    </reaction>
</comment>
<feature type="domain" description="PAS" evidence="17">
    <location>
        <begin position="758"/>
        <end position="828"/>
    </location>
</feature>
<dbReference type="Gene3D" id="3.30.450.20">
    <property type="entry name" value="PAS domain"/>
    <property type="match status" value="4"/>
</dbReference>
<dbReference type="SMART" id="SM00448">
    <property type="entry name" value="REC"/>
    <property type="match status" value="1"/>
</dbReference>
<dbReference type="Gene3D" id="3.40.50.2300">
    <property type="match status" value="1"/>
</dbReference>
<dbReference type="NCBIfam" id="NF033749">
    <property type="entry name" value="bact_hemeryth"/>
    <property type="match status" value="1"/>
</dbReference>
<dbReference type="InterPro" id="IPR003594">
    <property type="entry name" value="HATPase_dom"/>
</dbReference>
<dbReference type="InterPro" id="IPR029016">
    <property type="entry name" value="GAF-like_dom_sf"/>
</dbReference>
<dbReference type="InterPro" id="IPR004358">
    <property type="entry name" value="Sig_transdc_His_kin-like_C"/>
</dbReference>
<feature type="domain" description="PAC" evidence="18">
    <location>
        <begin position="708"/>
        <end position="761"/>
    </location>
</feature>
<dbReference type="SUPFAM" id="SSF55781">
    <property type="entry name" value="GAF domain-like"/>
    <property type="match status" value="1"/>
</dbReference>
<dbReference type="SUPFAM" id="SSF52172">
    <property type="entry name" value="CheY-like"/>
    <property type="match status" value="1"/>
</dbReference>
<evidence type="ECO:0000256" key="12">
    <source>
        <dbReference type="ARBA" id="ARBA00064003"/>
    </source>
</evidence>
<keyword evidence="6" id="KW-0479">Metal-binding</keyword>
<dbReference type="Pfam" id="PF13426">
    <property type="entry name" value="PAS_9"/>
    <property type="match status" value="2"/>
</dbReference>
<dbReference type="PRINTS" id="PR00344">
    <property type="entry name" value="BCTRLSENSOR"/>
</dbReference>
<comment type="subunit">
    <text evidence="12">At low DSF concentrations, interacts with RpfF.</text>
</comment>
<dbReference type="InterPro" id="IPR000700">
    <property type="entry name" value="PAS-assoc_C"/>
</dbReference>
<dbReference type="Gene3D" id="3.30.450.40">
    <property type="match status" value="1"/>
</dbReference>
<dbReference type="InterPro" id="IPR012312">
    <property type="entry name" value="Hemerythrin-like"/>
</dbReference>
<dbReference type="Gene3D" id="1.10.287.130">
    <property type="match status" value="1"/>
</dbReference>
<keyword evidence="11" id="KW-0902">Two-component regulatory system</keyword>
<keyword evidence="10" id="KW-0408">Iron</keyword>
<dbReference type="Pfam" id="PF01814">
    <property type="entry name" value="Hemerythrin"/>
    <property type="match status" value="1"/>
</dbReference>
<dbReference type="InterPro" id="IPR013656">
    <property type="entry name" value="PAS_4"/>
</dbReference>
<evidence type="ECO:0000256" key="1">
    <source>
        <dbReference type="ARBA" id="ARBA00000085"/>
    </source>
</evidence>
<dbReference type="InterPro" id="IPR001610">
    <property type="entry name" value="PAC"/>
</dbReference>
<dbReference type="PROSITE" id="PS50113">
    <property type="entry name" value="PAC"/>
    <property type="match status" value="4"/>
</dbReference>
<dbReference type="InterPro" id="IPR036890">
    <property type="entry name" value="HATPase_C_sf"/>
</dbReference>
<dbReference type="PANTHER" id="PTHR43047:SF78">
    <property type="entry name" value="SENSORY_REGULATORY PROTEIN RPFC"/>
    <property type="match status" value="1"/>
</dbReference>
<dbReference type="NCBIfam" id="TIGR02481">
    <property type="entry name" value="hemeryth_dom"/>
    <property type="match status" value="1"/>
</dbReference>
<dbReference type="SUPFAM" id="SSF47188">
    <property type="entry name" value="Hemerythrin-like"/>
    <property type="match status" value="1"/>
</dbReference>
<keyword evidence="8" id="KW-0418">Kinase</keyword>
<dbReference type="FunFam" id="3.30.565.10:FF:000010">
    <property type="entry name" value="Sensor histidine kinase RcsC"/>
    <property type="match status" value="1"/>
</dbReference>
<evidence type="ECO:0000313" key="20">
    <source>
        <dbReference type="Proteomes" id="UP000231019"/>
    </source>
</evidence>
<dbReference type="Pfam" id="PF00512">
    <property type="entry name" value="HisKA"/>
    <property type="match status" value="1"/>
</dbReference>
<dbReference type="SMART" id="SM00091">
    <property type="entry name" value="PAS"/>
    <property type="match status" value="3"/>
</dbReference>
<dbReference type="InterPro" id="IPR035965">
    <property type="entry name" value="PAS-like_dom_sf"/>
</dbReference>
<evidence type="ECO:0000256" key="2">
    <source>
        <dbReference type="ARBA" id="ARBA00010587"/>
    </source>
</evidence>
<keyword evidence="5" id="KW-0808">Transferase</keyword>
<feature type="modified residue" description="4-aspartylphosphate" evidence="14">
    <location>
        <position position="1189"/>
    </location>
</feature>
<evidence type="ECO:0000259" key="18">
    <source>
        <dbReference type="PROSITE" id="PS50113"/>
    </source>
</evidence>
<evidence type="ECO:0000256" key="3">
    <source>
        <dbReference type="ARBA" id="ARBA00012438"/>
    </source>
</evidence>
<dbReference type="GO" id="GO:0005524">
    <property type="term" value="F:ATP binding"/>
    <property type="evidence" value="ECO:0007669"/>
    <property type="project" value="UniProtKB-KW"/>
</dbReference>
<dbReference type="PANTHER" id="PTHR43047">
    <property type="entry name" value="TWO-COMPONENT HISTIDINE PROTEIN KINASE"/>
    <property type="match status" value="1"/>
</dbReference>
<evidence type="ECO:0000313" key="19">
    <source>
        <dbReference type="EMBL" id="PIW18865.1"/>
    </source>
</evidence>
<dbReference type="Pfam" id="PF01590">
    <property type="entry name" value="GAF"/>
    <property type="match status" value="1"/>
</dbReference>
<gene>
    <name evidence="19" type="ORF">COW36_03210</name>
</gene>
<dbReference type="CDD" id="cd00082">
    <property type="entry name" value="HisKA"/>
    <property type="match status" value="1"/>
</dbReference>
<feature type="domain" description="PAC" evidence="18">
    <location>
        <begin position="293"/>
        <end position="346"/>
    </location>
</feature>